<dbReference type="GO" id="GO:0003700">
    <property type="term" value="F:DNA-binding transcription factor activity"/>
    <property type="evidence" value="ECO:0007669"/>
    <property type="project" value="TreeGrafter"/>
</dbReference>
<feature type="DNA-binding region" description="H-T-H motif" evidence="2">
    <location>
        <begin position="68"/>
        <end position="87"/>
    </location>
</feature>
<dbReference type="PROSITE" id="PS50977">
    <property type="entry name" value="HTH_TETR_2"/>
    <property type="match status" value="1"/>
</dbReference>
<dbReference type="Pfam" id="PF17932">
    <property type="entry name" value="TetR_C_24"/>
    <property type="match status" value="1"/>
</dbReference>
<dbReference type="Gene3D" id="1.10.357.10">
    <property type="entry name" value="Tetracycline Repressor, domain 2"/>
    <property type="match status" value="1"/>
</dbReference>
<evidence type="ECO:0000256" key="3">
    <source>
        <dbReference type="SAM" id="MobiDB-lite"/>
    </source>
</evidence>
<dbReference type="PRINTS" id="PR00455">
    <property type="entry name" value="HTHTETR"/>
</dbReference>
<dbReference type="PANTHER" id="PTHR30055">
    <property type="entry name" value="HTH-TYPE TRANSCRIPTIONAL REGULATOR RUTR"/>
    <property type="match status" value="1"/>
</dbReference>
<accession>A0A930YGS1</accession>
<protein>
    <submittedName>
        <fullName evidence="5">TetR family transcriptional regulator</fullName>
    </submittedName>
</protein>
<keyword evidence="1 2" id="KW-0238">DNA-binding</keyword>
<evidence type="ECO:0000256" key="2">
    <source>
        <dbReference type="PROSITE-ProRule" id="PRU00335"/>
    </source>
</evidence>
<dbReference type="EMBL" id="JADKPO010000001">
    <property type="protein sequence ID" value="MBF4766228.1"/>
    <property type="molecule type" value="Genomic_DNA"/>
</dbReference>
<dbReference type="GO" id="GO:0000976">
    <property type="term" value="F:transcription cis-regulatory region binding"/>
    <property type="evidence" value="ECO:0007669"/>
    <property type="project" value="TreeGrafter"/>
</dbReference>
<dbReference type="Proteomes" id="UP000660668">
    <property type="component" value="Unassembled WGS sequence"/>
</dbReference>
<comment type="caution">
    <text evidence="5">The sequence shown here is derived from an EMBL/GenBank/DDBJ whole genome shotgun (WGS) entry which is preliminary data.</text>
</comment>
<keyword evidence="6" id="KW-1185">Reference proteome</keyword>
<dbReference type="AlphaFoldDB" id="A0A930YGS1"/>
<feature type="region of interest" description="Disordered" evidence="3">
    <location>
        <begin position="1"/>
        <end position="31"/>
    </location>
</feature>
<reference evidence="5" key="1">
    <citation type="submission" date="2020-11" db="EMBL/GenBank/DDBJ databases">
        <title>Nocardioides cynanchi sp. nov., isolated from soil of rhizosphere of Cynanchum wilfordii.</title>
        <authorList>
            <person name="Lee J.-S."/>
            <person name="Suh M.K."/>
            <person name="Kim J.-S."/>
        </authorList>
    </citation>
    <scope>NUCLEOTIDE SEQUENCE</scope>
    <source>
        <strain evidence="5">KCTC 19276</strain>
    </source>
</reference>
<dbReference type="Pfam" id="PF00440">
    <property type="entry name" value="TetR_N"/>
    <property type="match status" value="1"/>
</dbReference>
<feature type="compositionally biased region" description="Low complexity" evidence="3">
    <location>
        <begin position="1"/>
        <end position="21"/>
    </location>
</feature>
<dbReference type="SUPFAM" id="SSF46689">
    <property type="entry name" value="Homeodomain-like"/>
    <property type="match status" value="1"/>
</dbReference>
<evidence type="ECO:0000259" key="4">
    <source>
        <dbReference type="PROSITE" id="PS50977"/>
    </source>
</evidence>
<name>A0A930YGS1_9ACTN</name>
<dbReference type="InterPro" id="IPR050109">
    <property type="entry name" value="HTH-type_TetR-like_transc_reg"/>
</dbReference>
<dbReference type="InterPro" id="IPR036271">
    <property type="entry name" value="Tet_transcr_reg_TetR-rel_C_sf"/>
</dbReference>
<sequence>MSPRAATSSRSRAAQGRGAKPPARKAKANSRTAKALSSWADYSEEVELDAVLAHSLEAFVESGYHATSVRDLARRLGQTVPAIYYHHENKQALLVALLSYSIGDLLERAKAAEAEASGDPLRRFELLVHCMVLFAAHRRELAFLDAEIRSLEPANRKAYVAMRDDLEAMLTDAVEEGMRRKVFAKGDAQAVARATITMIRGIANWYRIDGPLDPDSLAKLYVMLSLRLAGATSAR</sequence>
<dbReference type="InterPro" id="IPR009057">
    <property type="entry name" value="Homeodomain-like_sf"/>
</dbReference>
<evidence type="ECO:0000313" key="6">
    <source>
        <dbReference type="Proteomes" id="UP000660668"/>
    </source>
</evidence>
<dbReference type="SUPFAM" id="SSF48498">
    <property type="entry name" value="Tetracyclin repressor-like, C-terminal domain"/>
    <property type="match status" value="1"/>
</dbReference>
<feature type="domain" description="HTH tetR-type" evidence="4">
    <location>
        <begin position="45"/>
        <end position="105"/>
    </location>
</feature>
<dbReference type="PANTHER" id="PTHR30055:SF237">
    <property type="entry name" value="TRANSCRIPTIONAL REPRESSOR MCE3R"/>
    <property type="match status" value="1"/>
</dbReference>
<dbReference type="InterPro" id="IPR001647">
    <property type="entry name" value="HTH_TetR"/>
</dbReference>
<dbReference type="InterPro" id="IPR041490">
    <property type="entry name" value="KstR2_TetR_C"/>
</dbReference>
<organism evidence="5 6">
    <name type="scientific">Nocardioides agariphilus</name>
    <dbReference type="NCBI Taxonomy" id="433664"/>
    <lineage>
        <taxon>Bacteria</taxon>
        <taxon>Bacillati</taxon>
        <taxon>Actinomycetota</taxon>
        <taxon>Actinomycetes</taxon>
        <taxon>Propionibacteriales</taxon>
        <taxon>Nocardioidaceae</taxon>
        <taxon>Nocardioides</taxon>
    </lineage>
</organism>
<evidence type="ECO:0000313" key="5">
    <source>
        <dbReference type="EMBL" id="MBF4766228.1"/>
    </source>
</evidence>
<gene>
    <name evidence="5" type="ORF">ISU10_00420</name>
</gene>
<dbReference type="RefSeq" id="WP_194694383.1">
    <property type="nucleotide sequence ID" value="NZ_JADKPO010000001.1"/>
</dbReference>
<evidence type="ECO:0000256" key="1">
    <source>
        <dbReference type="ARBA" id="ARBA00023125"/>
    </source>
</evidence>
<proteinExistence type="predicted"/>